<feature type="compositionally biased region" description="Polar residues" evidence="1">
    <location>
        <begin position="97"/>
        <end position="114"/>
    </location>
</feature>
<organism evidence="2 3">
    <name type="scientific">Streptomyces thermogriseus</name>
    <dbReference type="NCBI Taxonomy" id="75292"/>
    <lineage>
        <taxon>Bacteria</taxon>
        <taxon>Bacillati</taxon>
        <taxon>Actinomycetota</taxon>
        <taxon>Actinomycetes</taxon>
        <taxon>Kitasatosporales</taxon>
        <taxon>Streptomycetaceae</taxon>
        <taxon>Streptomyces</taxon>
    </lineage>
</organism>
<keyword evidence="3" id="KW-1185">Reference proteome</keyword>
<gene>
    <name evidence="2" type="ORF">GCM10009564_08700</name>
</gene>
<dbReference type="Proteomes" id="UP001501072">
    <property type="component" value="Unassembled WGS sequence"/>
</dbReference>
<name>A0ABN1SUF8_9ACTN</name>
<feature type="compositionally biased region" description="Low complexity" evidence="1">
    <location>
        <begin position="51"/>
        <end position="64"/>
    </location>
</feature>
<accession>A0ABN1SUF8</accession>
<proteinExistence type="predicted"/>
<evidence type="ECO:0000313" key="2">
    <source>
        <dbReference type="EMBL" id="GAA1005027.1"/>
    </source>
</evidence>
<dbReference type="EMBL" id="BAAAHU010000005">
    <property type="protein sequence ID" value="GAA1005027.1"/>
    <property type="molecule type" value="Genomic_DNA"/>
</dbReference>
<evidence type="ECO:0000313" key="3">
    <source>
        <dbReference type="Proteomes" id="UP001501072"/>
    </source>
</evidence>
<reference evidence="2 3" key="1">
    <citation type="journal article" date="2019" name="Int. J. Syst. Evol. Microbiol.">
        <title>The Global Catalogue of Microorganisms (GCM) 10K type strain sequencing project: providing services to taxonomists for standard genome sequencing and annotation.</title>
        <authorList>
            <consortium name="The Broad Institute Genomics Platform"/>
            <consortium name="The Broad Institute Genome Sequencing Center for Infectious Disease"/>
            <person name="Wu L."/>
            <person name="Ma J."/>
        </authorList>
    </citation>
    <scope>NUCLEOTIDE SEQUENCE [LARGE SCALE GENOMIC DNA]</scope>
    <source>
        <strain evidence="2 3">JCM 11269</strain>
    </source>
</reference>
<feature type="compositionally biased region" description="Basic and acidic residues" evidence="1">
    <location>
        <begin position="75"/>
        <end position="91"/>
    </location>
</feature>
<sequence>MVEDLSGWAFRMIAPGARARTARAPREPGVRPSPGQVPLEAEGKRTGRTRGPVTAAALVAPGAAQTPRRPGRTPAEPDRAVRCGRPDEDKGGGFLLTATSSSLENHSNALTTTRVDPRLRPAVP</sequence>
<comment type="caution">
    <text evidence="2">The sequence shown here is derived from an EMBL/GenBank/DDBJ whole genome shotgun (WGS) entry which is preliminary data.</text>
</comment>
<protein>
    <submittedName>
        <fullName evidence="2">Uncharacterized protein</fullName>
    </submittedName>
</protein>
<evidence type="ECO:0000256" key="1">
    <source>
        <dbReference type="SAM" id="MobiDB-lite"/>
    </source>
</evidence>
<feature type="compositionally biased region" description="Basic and acidic residues" evidence="1">
    <location>
        <begin position="115"/>
        <end position="124"/>
    </location>
</feature>
<feature type="region of interest" description="Disordered" evidence="1">
    <location>
        <begin position="14"/>
        <end position="124"/>
    </location>
</feature>